<dbReference type="InterPro" id="IPR031925">
    <property type="entry name" value="TBCC_N"/>
</dbReference>
<dbReference type="AlphaFoldDB" id="A0A9W7KZ64"/>
<feature type="compositionally biased region" description="Basic and acidic residues" evidence="7">
    <location>
        <begin position="27"/>
        <end position="46"/>
    </location>
</feature>
<reference evidence="10" key="1">
    <citation type="journal article" date="2023" name="Commun. Biol.">
        <title>Genome analysis of Parmales, the sister group of diatoms, reveals the evolutionary specialization of diatoms from phago-mixotrophs to photoautotrophs.</title>
        <authorList>
            <person name="Ban H."/>
            <person name="Sato S."/>
            <person name="Yoshikawa S."/>
            <person name="Yamada K."/>
            <person name="Nakamura Y."/>
            <person name="Ichinomiya M."/>
            <person name="Sato N."/>
            <person name="Blanc-Mathieu R."/>
            <person name="Endo H."/>
            <person name="Kuwata A."/>
            <person name="Ogata H."/>
        </authorList>
    </citation>
    <scope>NUCLEOTIDE SEQUENCE [LARGE SCALE GENOMIC DNA]</scope>
    <source>
        <strain evidence="10">NIES 3700</strain>
    </source>
</reference>
<dbReference type="OrthoDB" id="194775at2759"/>
<dbReference type="Pfam" id="PF16752">
    <property type="entry name" value="TBCC_N"/>
    <property type="match status" value="1"/>
</dbReference>
<accession>A0A9W7KZ64</accession>
<dbReference type="Gene3D" id="1.20.58.1250">
    <property type="entry name" value="Tubulin Binding Cofactor C, N-terminal domain"/>
    <property type="match status" value="1"/>
</dbReference>
<evidence type="ECO:0000313" key="9">
    <source>
        <dbReference type="EMBL" id="GMI16550.1"/>
    </source>
</evidence>
<dbReference type="InterPro" id="IPR006599">
    <property type="entry name" value="CARP_motif"/>
</dbReference>
<dbReference type="InterPro" id="IPR016098">
    <property type="entry name" value="CAP/MinC_C"/>
</dbReference>
<proteinExistence type="inferred from homology"/>
<keyword evidence="3" id="KW-0963">Cytoplasm</keyword>
<feature type="compositionally biased region" description="Basic and acidic residues" evidence="7">
    <location>
        <begin position="152"/>
        <end position="166"/>
    </location>
</feature>
<keyword evidence="10" id="KW-1185">Reference proteome</keyword>
<evidence type="ECO:0000256" key="2">
    <source>
        <dbReference type="ARBA" id="ARBA00008848"/>
    </source>
</evidence>
<evidence type="ECO:0000256" key="6">
    <source>
        <dbReference type="ARBA" id="ARBA00026055"/>
    </source>
</evidence>
<name>A0A9W7KZ64_9STRA</name>
<dbReference type="Gene3D" id="2.160.20.70">
    <property type="match status" value="1"/>
</dbReference>
<evidence type="ECO:0000256" key="1">
    <source>
        <dbReference type="ARBA" id="ARBA00004496"/>
    </source>
</evidence>
<gene>
    <name evidence="9" type="ORF">TrLO_g711</name>
</gene>
<dbReference type="InterPro" id="IPR038397">
    <property type="entry name" value="TBCC_N_sf"/>
</dbReference>
<dbReference type="Proteomes" id="UP001165122">
    <property type="component" value="Unassembled WGS sequence"/>
</dbReference>
<feature type="compositionally biased region" description="Basic and acidic residues" evidence="7">
    <location>
        <begin position="392"/>
        <end position="403"/>
    </location>
</feature>
<dbReference type="PANTHER" id="PTHR15139">
    <property type="entry name" value="TUBULIN FOLDING COFACTOR C"/>
    <property type="match status" value="1"/>
</dbReference>
<dbReference type="EMBL" id="BRXW01000255">
    <property type="protein sequence ID" value="GMI16550.1"/>
    <property type="molecule type" value="Genomic_DNA"/>
</dbReference>
<dbReference type="PANTHER" id="PTHR15139:SF0">
    <property type="entry name" value="TUBULIN-SPECIFIC CHAPERONE C"/>
    <property type="match status" value="1"/>
</dbReference>
<comment type="subcellular location">
    <subcellularLocation>
        <location evidence="1">Cytoplasm</location>
    </subcellularLocation>
</comment>
<evidence type="ECO:0000256" key="3">
    <source>
        <dbReference type="ARBA" id="ARBA00022490"/>
    </source>
</evidence>
<evidence type="ECO:0000256" key="7">
    <source>
        <dbReference type="SAM" id="MobiDB-lite"/>
    </source>
</evidence>
<dbReference type="PROSITE" id="PS51329">
    <property type="entry name" value="C_CAP_COFACTOR_C"/>
    <property type="match status" value="1"/>
</dbReference>
<dbReference type="GO" id="GO:0007021">
    <property type="term" value="P:tubulin complex assembly"/>
    <property type="evidence" value="ECO:0007669"/>
    <property type="project" value="TreeGrafter"/>
</dbReference>
<feature type="region of interest" description="Disordered" evidence="7">
    <location>
        <begin position="1"/>
        <end position="54"/>
    </location>
</feature>
<organism evidence="9 10">
    <name type="scientific">Triparma laevis f. longispina</name>
    <dbReference type="NCBI Taxonomy" id="1714387"/>
    <lineage>
        <taxon>Eukaryota</taxon>
        <taxon>Sar</taxon>
        <taxon>Stramenopiles</taxon>
        <taxon>Ochrophyta</taxon>
        <taxon>Bolidophyceae</taxon>
        <taxon>Parmales</taxon>
        <taxon>Triparmaceae</taxon>
        <taxon>Triparma</taxon>
    </lineage>
</organism>
<keyword evidence="5" id="KW-0143">Chaperone</keyword>
<evidence type="ECO:0000256" key="5">
    <source>
        <dbReference type="ARBA" id="ARBA00023186"/>
    </source>
</evidence>
<dbReference type="InterPro" id="IPR027684">
    <property type="entry name" value="TBCC"/>
</dbReference>
<comment type="subunit">
    <text evidence="6">Supercomplex made of cofactors A to E. Cofactors A and D function by capturing and stabilizing tubulin in a quasi-native conformation. Cofactor E binds to the cofactor D-tubulin complex; interaction with cofactor C then causes the release of tubulin polypeptides that are committed to the native state.</text>
</comment>
<keyword evidence="4" id="KW-0007">Acetylation</keyword>
<dbReference type="InterPro" id="IPR017901">
    <property type="entry name" value="C-CAP_CF_C-like"/>
</dbReference>
<evidence type="ECO:0000259" key="8">
    <source>
        <dbReference type="PROSITE" id="PS51329"/>
    </source>
</evidence>
<dbReference type="Pfam" id="PF07986">
    <property type="entry name" value="TBCC"/>
    <property type="match status" value="1"/>
</dbReference>
<dbReference type="SMART" id="SM00673">
    <property type="entry name" value="CARP"/>
    <property type="match status" value="2"/>
</dbReference>
<comment type="caution">
    <text evidence="9">The sequence shown here is derived from an EMBL/GenBank/DDBJ whole genome shotgun (WGS) entry which is preliminary data.</text>
</comment>
<comment type="similarity">
    <text evidence="2">Belongs to the TBCC family.</text>
</comment>
<dbReference type="InterPro" id="IPR012945">
    <property type="entry name" value="Tubulin-bd_cofactor_C_dom"/>
</dbReference>
<feature type="region of interest" description="Disordered" evidence="7">
    <location>
        <begin position="152"/>
        <end position="184"/>
    </location>
</feature>
<evidence type="ECO:0000256" key="4">
    <source>
        <dbReference type="ARBA" id="ARBA00022990"/>
    </source>
</evidence>
<sequence length="421" mass="47165">MSLSPASQKAEAADQAAEARFLASSKARNDKNANEATRRAKEKEDNSSSSESTPAFLSAFNSTYQSTLADLDGIPQTVAVTAKARQSVESVLSDAIGNAADLREKTAASSHFLNPYDVRSSEQKVDELLRKIEAIKRVVVPRKKFVFQSRRSGSDRSSDFFNKESKPSAISLGNSQRQEHDDSNAQVNYSTEYSNMKGKNDIVVHVVPPVGYNMKDMRLKDIEDSVFVLLDVYGAVRLQNLKNCTIYLGCILGPLYVENVRSCKIFAMGRQLRIHDTYEVDFYVHMCSGPIIEKCDGLRFGEYCIDFEAKEEMVKTAGLLEVNNGNNMYNDVQDFKWLKKMKSPHFDLLDVSDGEGGAVDRSESEIVKVTTKAGILREEKEEKEKKEKKKKKEEEARRNKGGEGGEVEVEVQEEEDSEDEL</sequence>
<dbReference type="GO" id="GO:0015631">
    <property type="term" value="F:tubulin binding"/>
    <property type="evidence" value="ECO:0007669"/>
    <property type="project" value="InterPro"/>
</dbReference>
<protein>
    <recommendedName>
        <fullName evidence="8">C-CAP/cofactor C-like domain-containing protein</fullName>
    </recommendedName>
</protein>
<evidence type="ECO:0000313" key="10">
    <source>
        <dbReference type="Proteomes" id="UP001165122"/>
    </source>
</evidence>
<feature type="region of interest" description="Disordered" evidence="7">
    <location>
        <begin position="377"/>
        <end position="421"/>
    </location>
</feature>
<feature type="domain" description="C-CAP/cofactor C-like" evidence="8">
    <location>
        <begin position="167"/>
        <end position="337"/>
    </location>
</feature>
<feature type="compositionally biased region" description="Low complexity" evidence="7">
    <location>
        <begin position="1"/>
        <end position="19"/>
    </location>
</feature>
<dbReference type="GO" id="GO:0005737">
    <property type="term" value="C:cytoplasm"/>
    <property type="evidence" value="ECO:0007669"/>
    <property type="project" value="UniProtKB-SubCell"/>
</dbReference>
<feature type="compositionally biased region" description="Acidic residues" evidence="7">
    <location>
        <begin position="405"/>
        <end position="421"/>
    </location>
</feature>
<dbReference type="GO" id="GO:0007023">
    <property type="term" value="P:post-chaperonin tubulin folding pathway"/>
    <property type="evidence" value="ECO:0007669"/>
    <property type="project" value="InterPro"/>
</dbReference>